<dbReference type="InterPro" id="IPR029154">
    <property type="entry name" value="HIBADH-like_NADP-bd"/>
</dbReference>
<dbReference type="Pfam" id="PF14833">
    <property type="entry name" value="NAD_binding_11"/>
    <property type="match status" value="1"/>
</dbReference>
<dbReference type="InterPro" id="IPR036291">
    <property type="entry name" value="NAD(P)-bd_dom_sf"/>
</dbReference>
<gene>
    <name evidence="6" type="ORF">FIV42_26055</name>
</gene>
<dbReference type="Gene3D" id="1.10.1040.10">
    <property type="entry name" value="N-(1-d-carboxylethyl)-l-norvaline Dehydrogenase, domain 2"/>
    <property type="match status" value="1"/>
</dbReference>
<keyword evidence="1" id="KW-0560">Oxidoreductase</keyword>
<keyword evidence="7" id="KW-1185">Reference proteome</keyword>
<evidence type="ECO:0000259" key="4">
    <source>
        <dbReference type="Pfam" id="PF03446"/>
    </source>
</evidence>
<dbReference type="SUPFAM" id="SSF51735">
    <property type="entry name" value="NAD(P)-binding Rossmann-fold domains"/>
    <property type="match status" value="1"/>
</dbReference>
<dbReference type="Pfam" id="PF03446">
    <property type="entry name" value="NAD_binding_2"/>
    <property type="match status" value="1"/>
</dbReference>
<feature type="active site" evidence="3">
    <location>
        <position position="174"/>
    </location>
</feature>
<evidence type="ECO:0000259" key="5">
    <source>
        <dbReference type="Pfam" id="PF14833"/>
    </source>
</evidence>
<dbReference type="InterPro" id="IPR013328">
    <property type="entry name" value="6PGD_dom2"/>
</dbReference>
<evidence type="ECO:0000313" key="7">
    <source>
        <dbReference type="Proteomes" id="UP000315995"/>
    </source>
</evidence>
<reference evidence="6 7" key="1">
    <citation type="submission" date="2019-06" db="EMBL/GenBank/DDBJ databases">
        <title>Persicimonas caeni gen. nov., sp. nov., a predatory bacterium isolated from solar saltern.</title>
        <authorList>
            <person name="Wang S."/>
        </authorList>
    </citation>
    <scope>NUCLEOTIDE SEQUENCE [LARGE SCALE GENOMIC DNA]</scope>
    <source>
        <strain evidence="6 7">YN101</strain>
    </source>
</reference>
<dbReference type="InterPro" id="IPR008927">
    <property type="entry name" value="6-PGluconate_DH-like_C_sf"/>
</dbReference>
<dbReference type="PIRSF" id="PIRSF000103">
    <property type="entry name" value="HIBADH"/>
    <property type="match status" value="1"/>
</dbReference>
<proteinExistence type="predicted"/>
<dbReference type="EMBL" id="CP041186">
    <property type="protein sequence ID" value="QDG54079.1"/>
    <property type="molecule type" value="Genomic_DNA"/>
</dbReference>
<organism evidence="6 7">
    <name type="scientific">Persicimonas caeni</name>
    <dbReference type="NCBI Taxonomy" id="2292766"/>
    <lineage>
        <taxon>Bacteria</taxon>
        <taxon>Deltaproteobacteria</taxon>
        <taxon>Bradymonadales</taxon>
        <taxon>Bradymonadaceae</taxon>
        <taxon>Persicimonas</taxon>
    </lineage>
</organism>
<dbReference type="GO" id="GO:0050661">
    <property type="term" value="F:NADP binding"/>
    <property type="evidence" value="ECO:0007669"/>
    <property type="project" value="InterPro"/>
</dbReference>
<dbReference type="Gene3D" id="3.40.50.720">
    <property type="entry name" value="NAD(P)-binding Rossmann-like Domain"/>
    <property type="match status" value="1"/>
</dbReference>
<dbReference type="GO" id="GO:0051287">
    <property type="term" value="F:NAD binding"/>
    <property type="evidence" value="ECO:0007669"/>
    <property type="project" value="InterPro"/>
</dbReference>
<dbReference type="Proteomes" id="UP000315995">
    <property type="component" value="Chromosome"/>
</dbReference>
<feature type="domain" description="3-hydroxyisobutyrate dehydrogenase-like NAD-binding" evidence="5">
    <location>
        <begin position="172"/>
        <end position="287"/>
    </location>
</feature>
<dbReference type="AlphaFoldDB" id="A0A4Y6Q0X0"/>
<accession>A0A4Y6Q0X0</accession>
<dbReference type="GO" id="GO:0016491">
    <property type="term" value="F:oxidoreductase activity"/>
    <property type="evidence" value="ECO:0007669"/>
    <property type="project" value="UniProtKB-KW"/>
</dbReference>
<dbReference type="RefSeq" id="WP_141200524.1">
    <property type="nucleotide sequence ID" value="NZ_CP041186.1"/>
</dbReference>
<evidence type="ECO:0000256" key="3">
    <source>
        <dbReference type="PIRSR" id="PIRSR000103-1"/>
    </source>
</evidence>
<dbReference type="InterPro" id="IPR015815">
    <property type="entry name" value="HIBADH-related"/>
</dbReference>
<evidence type="ECO:0000313" key="6">
    <source>
        <dbReference type="EMBL" id="QDG54079.1"/>
    </source>
</evidence>
<protein>
    <submittedName>
        <fullName evidence="6">NAD(P)-dependent oxidoreductase</fullName>
    </submittedName>
</protein>
<keyword evidence="2" id="KW-0520">NAD</keyword>
<name>A0A4Y6Q0X0_PERCE</name>
<dbReference type="OrthoDB" id="9777604at2"/>
<evidence type="ECO:0000256" key="2">
    <source>
        <dbReference type="ARBA" id="ARBA00023027"/>
    </source>
</evidence>
<sequence>MANGKDVALLGTGIIGTGVCKNLLDAGHKVTVWNRTIDKAHPLEQNGARVASTAAEAVDGTEFVLTTLADGHAVREVMLTERGALEGMGRDSVWIQMSTVGIDEVEEFDTRAKGQGVHLVDAPVLGTKGPAEKGQLIVLAAGSSRIVDRCDPIFDAVGRRTMKMDKPCHATRLKLVINDWVLGLLGVLAETFASARALGVRPELFLEAISGGALDAGYAHVKGQMMLQNEFPPSFPLRLALKDARLIQKAAHKHGFEPRIMATIAEYFEQALDDGHGDEDMSAIIQAMREA</sequence>
<evidence type="ECO:0000256" key="1">
    <source>
        <dbReference type="ARBA" id="ARBA00023002"/>
    </source>
</evidence>
<dbReference type="PANTHER" id="PTHR43580">
    <property type="entry name" value="OXIDOREDUCTASE GLYR1-RELATED"/>
    <property type="match status" value="1"/>
</dbReference>
<feature type="domain" description="6-phosphogluconate dehydrogenase NADP-binding" evidence="4">
    <location>
        <begin position="6"/>
        <end position="162"/>
    </location>
</feature>
<dbReference type="SUPFAM" id="SSF48179">
    <property type="entry name" value="6-phosphogluconate dehydrogenase C-terminal domain-like"/>
    <property type="match status" value="1"/>
</dbReference>
<accession>A0A5B8YBW4</accession>
<dbReference type="InterPro" id="IPR051265">
    <property type="entry name" value="HIBADH-related_NP60_sf"/>
</dbReference>
<dbReference type="PANTHER" id="PTHR43580:SF2">
    <property type="entry name" value="CYTOKINE-LIKE NUCLEAR FACTOR N-PAC"/>
    <property type="match status" value="1"/>
</dbReference>
<dbReference type="InterPro" id="IPR006115">
    <property type="entry name" value="6PGDH_NADP-bd"/>
</dbReference>